<comment type="caution">
    <text evidence="1">The sequence shown here is derived from an EMBL/GenBank/DDBJ whole genome shotgun (WGS) entry which is preliminary data.</text>
</comment>
<name>A0ABR7TS72_9BACT</name>
<organism evidence="1 2">
    <name type="scientific">Chitinophaga qingshengii</name>
    <dbReference type="NCBI Taxonomy" id="1569794"/>
    <lineage>
        <taxon>Bacteria</taxon>
        <taxon>Pseudomonadati</taxon>
        <taxon>Bacteroidota</taxon>
        <taxon>Chitinophagia</taxon>
        <taxon>Chitinophagales</taxon>
        <taxon>Chitinophagaceae</taxon>
        <taxon>Chitinophaga</taxon>
    </lineage>
</organism>
<reference evidence="1 2" key="1">
    <citation type="submission" date="2020-09" db="EMBL/GenBank/DDBJ databases">
        <title>Genome sequences of type strains of Chitinophaga qingshengii and Chitinophaga varians.</title>
        <authorList>
            <person name="Kittiwongwattana C."/>
        </authorList>
    </citation>
    <scope>NUCLEOTIDE SEQUENCE [LARGE SCALE GENOMIC DNA]</scope>
    <source>
        <strain evidence="1 2">JCM 30026</strain>
    </source>
</reference>
<proteinExistence type="predicted"/>
<sequence>MPFFAAIGGVLKVVGKVLKIGGKVVAVTQAAGGAINTATTPYYSEAGQRVQAIMAGIQAQQPPPPKTPAPEPEQPATSIVYTHNSAGGMVGNIPGVTVTAKNPPLPSWLPLAAVGVLLILLSKRR</sequence>
<dbReference type="RefSeq" id="WP_188090434.1">
    <property type="nucleotide sequence ID" value="NZ_JACVFC010000003.1"/>
</dbReference>
<protein>
    <submittedName>
        <fullName evidence="1">Uncharacterized protein</fullName>
    </submittedName>
</protein>
<dbReference type="EMBL" id="JACVFC010000003">
    <property type="protein sequence ID" value="MBC9933323.1"/>
    <property type="molecule type" value="Genomic_DNA"/>
</dbReference>
<dbReference type="Proteomes" id="UP000659124">
    <property type="component" value="Unassembled WGS sequence"/>
</dbReference>
<accession>A0ABR7TS72</accession>
<evidence type="ECO:0000313" key="1">
    <source>
        <dbReference type="EMBL" id="MBC9933323.1"/>
    </source>
</evidence>
<evidence type="ECO:0000313" key="2">
    <source>
        <dbReference type="Proteomes" id="UP000659124"/>
    </source>
</evidence>
<keyword evidence="2" id="KW-1185">Reference proteome</keyword>
<gene>
    <name evidence="1" type="ORF">ICL07_23230</name>
</gene>